<comment type="caution">
    <text evidence="2">The sequence shown here is derived from an EMBL/GenBank/DDBJ whole genome shotgun (WGS) entry which is preliminary data.</text>
</comment>
<evidence type="ECO:0000256" key="1">
    <source>
        <dbReference type="SAM" id="Coils"/>
    </source>
</evidence>
<sequence length="207" mass="23597">MSDHFYCGGNHIPYISSLHAGRVFQFDNWVKGLRRNRIDNLHFDFCSGKPSPGLGRGFKVLIASLSIVIDATSIDEDRRVFSVGHRRCLGIIAGMASAAGNKGLSGRKRTTPEDLLEHATHMELENRFLEARVKTLEEEGRKNRLKVDDLRRELRECKEALEKERISVANFQKDNKELIASHAEVMLKWRKAIDEKRALRASLQTNQ</sequence>
<evidence type="ECO:0000313" key="3">
    <source>
        <dbReference type="Proteomes" id="UP001633002"/>
    </source>
</evidence>
<organism evidence="2 3">
    <name type="scientific">Riccia sorocarpa</name>
    <dbReference type="NCBI Taxonomy" id="122646"/>
    <lineage>
        <taxon>Eukaryota</taxon>
        <taxon>Viridiplantae</taxon>
        <taxon>Streptophyta</taxon>
        <taxon>Embryophyta</taxon>
        <taxon>Marchantiophyta</taxon>
        <taxon>Marchantiopsida</taxon>
        <taxon>Marchantiidae</taxon>
        <taxon>Marchantiales</taxon>
        <taxon>Ricciaceae</taxon>
        <taxon>Riccia</taxon>
    </lineage>
</organism>
<name>A0ABD3GB87_9MARC</name>
<dbReference type="AlphaFoldDB" id="A0ABD3GB87"/>
<gene>
    <name evidence="2" type="ORF">R1sor_025800</name>
</gene>
<dbReference type="EMBL" id="JBJQOH010000008">
    <property type="protein sequence ID" value="KAL3675852.1"/>
    <property type="molecule type" value="Genomic_DNA"/>
</dbReference>
<reference evidence="2 3" key="1">
    <citation type="submission" date="2024-09" db="EMBL/GenBank/DDBJ databases">
        <title>Chromosome-scale assembly of Riccia sorocarpa.</title>
        <authorList>
            <person name="Paukszto L."/>
        </authorList>
    </citation>
    <scope>NUCLEOTIDE SEQUENCE [LARGE SCALE GENOMIC DNA]</scope>
    <source>
        <strain evidence="2">LP-2024</strain>
        <tissue evidence="2">Aerial parts of the thallus</tissue>
    </source>
</reference>
<protein>
    <submittedName>
        <fullName evidence="2">Uncharacterized protein</fullName>
    </submittedName>
</protein>
<feature type="coiled-coil region" evidence="1">
    <location>
        <begin position="119"/>
        <end position="174"/>
    </location>
</feature>
<evidence type="ECO:0000313" key="2">
    <source>
        <dbReference type="EMBL" id="KAL3675852.1"/>
    </source>
</evidence>
<keyword evidence="3" id="KW-1185">Reference proteome</keyword>
<keyword evidence="1" id="KW-0175">Coiled coil</keyword>
<proteinExistence type="predicted"/>
<dbReference type="Proteomes" id="UP001633002">
    <property type="component" value="Unassembled WGS sequence"/>
</dbReference>
<accession>A0ABD3GB87</accession>